<evidence type="ECO:0000256" key="1">
    <source>
        <dbReference type="ARBA" id="ARBA00004496"/>
    </source>
</evidence>
<protein>
    <recommendedName>
        <fullName evidence="7">Phosphate-specific transport system accessory protein PhoU</fullName>
    </recommendedName>
</protein>
<dbReference type="Proteomes" id="UP000295132">
    <property type="component" value="Unassembled WGS sequence"/>
</dbReference>
<evidence type="ECO:0000313" key="10">
    <source>
        <dbReference type="EMBL" id="TDK61712.1"/>
    </source>
</evidence>
<reference evidence="9" key="2">
    <citation type="submission" date="2023-08" db="EMBL/GenBank/DDBJ databases">
        <title>Nitrogen cycling bacteria in agricultural field soils.</title>
        <authorList>
            <person name="Jang J."/>
        </authorList>
    </citation>
    <scope>NUCLEOTIDE SEQUENCE</scope>
    <source>
        <strain evidence="9">PS3-36</strain>
    </source>
</reference>
<evidence type="ECO:0000256" key="7">
    <source>
        <dbReference type="PIRNR" id="PIRNR003107"/>
    </source>
</evidence>
<proteinExistence type="inferred from homology"/>
<comment type="subcellular location">
    <subcellularLocation>
        <location evidence="1 7">Cytoplasm</location>
    </subcellularLocation>
</comment>
<dbReference type="InterPro" id="IPR026022">
    <property type="entry name" value="PhoU_dom"/>
</dbReference>
<sequence>MSTRSNFDNQLNELKKLVLDMAKKSEIAIKDAMDALIQQDLEKAKEIINADNIIDDLEQDINNKAIILIAKESPVATDLRRIIAALKISSEVERIGDLAVNIAKSSLHIGQEKHVKEIIDIPNMMNLALEMLSEALSAFYTEDITLAQSCAEKDDIVDEMYGNLVHELMGYIPKNPNATNQITQLAYVCRYIERIADHSTNISENVIFLVTGNRYNLNA</sequence>
<accession>A0A4R5VUG4</accession>
<comment type="caution">
    <text evidence="10">The sequence shown here is derived from an EMBL/GenBank/DDBJ whole genome shotgun (WGS) entry which is preliminary data.</text>
</comment>
<evidence type="ECO:0000313" key="11">
    <source>
        <dbReference type="Proteomes" id="UP000295132"/>
    </source>
</evidence>
<dbReference type="SUPFAM" id="SSF109755">
    <property type="entry name" value="PhoU-like"/>
    <property type="match status" value="1"/>
</dbReference>
<keyword evidence="4 7" id="KW-0813">Transport</keyword>
<dbReference type="NCBIfam" id="TIGR02135">
    <property type="entry name" value="phoU_full"/>
    <property type="match status" value="1"/>
</dbReference>
<dbReference type="PANTHER" id="PTHR42930:SF3">
    <property type="entry name" value="PHOSPHATE-SPECIFIC TRANSPORT SYSTEM ACCESSORY PROTEIN PHOU"/>
    <property type="match status" value="1"/>
</dbReference>
<evidence type="ECO:0000259" key="8">
    <source>
        <dbReference type="Pfam" id="PF01895"/>
    </source>
</evidence>
<organism evidence="10 11">
    <name type="scientific">Bacillus salipaludis</name>
    <dbReference type="NCBI Taxonomy" id="2547811"/>
    <lineage>
        <taxon>Bacteria</taxon>
        <taxon>Bacillati</taxon>
        <taxon>Bacillota</taxon>
        <taxon>Bacilli</taxon>
        <taxon>Bacillales</taxon>
        <taxon>Bacillaceae</taxon>
        <taxon>Bacillus</taxon>
    </lineage>
</organism>
<evidence type="ECO:0000256" key="5">
    <source>
        <dbReference type="ARBA" id="ARBA00022490"/>
    </source>
</evidence>
<keyword evidence="6 7" id="KW-0592">Phosphate transport</keyword>
<dbReference type="PIRSF" id="PIRSF003107">
    <property type="entry name" value="PhoU"/>
    <property type="match status" value="1"/>
</dbReference>
<evidence type="ECO:0000256" key="2">
    <source>
        <dbReference type="ARBA" id="ARBA00008107"/>
    </source>
</evidence>
<comment type="subunit">
    <text evidence="3 7">Homodimer.</text>
</comment>
<evidence type="ECO:0000256" key="6">
    <source>
        <dbReference type="ARBA" id="ARBA00022592"/>
    </source>
</evidence>
<dbReference type="InterPro" id="IPR038078">
    <property type="entry name" value="PhoU-like_sf"/>
</dbReference>
<feature type="domain" description="PhoU" evidence="8">
    <location>
        <begin position="19"/>
        <end position="104"/>
    </location>
</feature>
<evidence type="ECO:0000256" key="3">
    <source>
        <dbReference type="ARBA" id="ARBA00011738"/>
    </source>
</evidence>
<dbReference type="GO" id="GO:0005737">
    <property type="term" value="C:cytoplasm"/>
    <property type="evidence" value="ECO:0007669"/>
    <property type="project" value="UniProtKB-SubCell"/>
</dbReference>
<keyword evidence="5 7" id="KW-0963">Cytoplasm</keyword>
<keyword evidence="12" id="KW-1185">Reference proteome</keyword>
<evidence type="ECO:0000313" key="9">
    <source>
        <dbReference type="EMBL" id="MDQ6599659.1"/>
    </source>
</evidence>
<name>A0A4R5VUG4_9BACI</name>
<comment type="function">
    <text evidence="7">Plays a role in the regulation of phosphate uptake.</text>
</comment>
<reference evidence="10 11" key="1">
    <citation type="submission" date="2019-03" db="EMBL/GenBank/DDBJ databases">
        <title>Bacillus niacini sp. nov. a Nicotinate-Metabolizing Mesophile Isolated from Soil.</title>
        <authorList>
            <person name="Zhang G."/>
        </authorList>
    </citation>
    <scope>NUCLEOTIDE SEQUENCE [LARGE SCALE GENOMIC DNA]</scope>
    <source>
        <strain evidence="10 11">WN066</strain>
    </source>
</reference>
<feature type="domain" description="PhoU" evidence="8">
    <location>
        <begin position="122"/>
        <end position="206"/>
    </location>
</feature>
<dbReference type="Gene3D" id="1.20.58.220">
    <property type="entry name" value="Phosphate transport system protein phou homolog 2, domain 2"/>
    <property type="match status" value="1"/>
</dbReference>
<dbReference type="EMBL" id="SMYO01000005">
    <property type="protein sequence ID" value="TDK61712.1"/>
    <property type="molecule type" value="Genomic_DNA"/>
</dbReference>
<dbReference type="EMBL" id="JAVGVR010000001">
    <property type="protein sequence ID" value="MDQ6599659.1"/>
    <property type="molecule type" value="Genomic_DNA"/>
</dbReference>
<evidence type="ECO:0000313" key="12">
    <source>
        <dbReference type="Proteomes" id="UP001178888"/>
    </source>
</evidence>
<comment type="similarity">
    <text evidence="2 7">Belongs to the PhoU family.</text>
</comment>
<dbReference type="AlphaFoldDB" id="A0A4R5VUG4"/>
<dbReference type="FunFam" id="1.20.58.220:FF:000004">
    <property type="entry name" value="Phosphate-specific transport system accessory protein PhoU"/>
    <property type="match status" value="1"/>
</dbReference>
<gene>
    <name evidence="10" type="primary">phoU</name>
    <name evidence="10" type="ORF">E2K98_12545</name>
    <name evidence="9" type="ORF">RCG21_25520</name>
</gene>
<dbReference type="GO" id="GO:0006817">
    <property type="term" value="P:phosphate ion transport"/>
    <property type="evidence" value="ECO:0007669"/>
    <property type="project" value="UniProtKB-KW"/>
</dbReference>
<evidence type="ECO:0000256" key="4">
    <source>
        <dbReference type="ARBA" id="ARBA00022448"/>
    </source>
</evidence>
<dbReference type="GO" id="GO:0030643">
    <property type="term" value="P:intracellular phosphate ion homeostasis"/>
    <property type="evidence" value="ECO:0007669"/>
    <property type="project" value="InterPro"/>
</dbReference>
<dbReference type="RefSeq" id="WP_133334542.1">
    <property type="nucleotide sequence ID" value="NZ_JAVGVR010000001.1"/>
</dbReference>
<dbReference type="GO" id="GO:0045936">
    <property type="term" value="P:negative regulation of phosphate metabolic process"/>
    <property type="evidence" value="ECO:0007669"/>
    <property type="project" value="InterPro"/>
</dbReference>
<dbReference type="PANTHER" id="PTHR42930">
    <property type="entry name" value="PHOSPHATE-SPECIFIC TRANSPORT SYSTEM ACCESSORY PROTEIN PHOU"/>
    <property type="match status" value="1"/>
</dbReference>
<dbReference type="Proteomes" id="UP001178888">
    <property type="component" value="Unassembled WGS sequence"/>
</dbReference>
<dbReference type="InterPro" id="IPR028366">
    <property type="entry name" value="PhoU"/>
</dbReference>
<dbReference type="Pfam" id="PF01895">
    <property type="entry name" value="PhoU"/>
    <property type="match status" value="2"/>
</dbReference>